<accession>A0A0D3KRI9</accession>
<dbReference type="Proteomes" id="UP000013827">
    <property type="component" value="Unassembled WGS sequence"/>
</dbReference>
<reference evidence="1" key="2">
    <citation type="submission" date="2024-10" db="UniProtKB">
        <authorList>
            <consortium name="EnsemblProtists"/>
        </authorList>
    </citation>
    <scope>IDENTIFICATION</scope>
</reference>
<dbReference type="GeneID" id="17283644"/>
<evidence type="ECO:0000313" key="2">
    <source>
        <dbReference type="Proteomes" id="UP000013827"/>
    </source>
</evidence>
<dbReference type="SUPFAM" id="SSF52047">
    <property type="entry name" value="RNI-like"/>
    <property type="match status" value="1"/>
</dbReference>
<dbReference type="AlphaFoldDB" id="A0A0D3KRI9"/>
<dbReference type="EnsemblProtists" id="EOD38374">
    <property type="protein sequence ID" value="EOD38374"/>
    <property type="gene ID" value="EMIHUDRAFT_109470"/>
</dbReference>
<sequence length="238" mass="25144">MELLDLSPDLLALLLAHCTHSDWAHCACSCAALRSAVGDQRERCLSATELSLGKLPLLLCPSLRQLSSLRELRLRRVPIGDAHLSAVAGLPQLSLLDLTGAARVTNNGVRLVVAGCPAIEEHLAVCERRPRSVPDEHTYYADGAFQFSRASESRGWARRREHELRALGSVRDTCRGRQRLATTLSALISRLRVGGGAAGGGGLGAVGGLGAIGVGGLAFGESEGDDSEEEAYGLFALP</sequence>
<keyword evidence="2" id="KW-1185">Reference proteome</keyword>
<dbReference type="KEGG" id="ehx:EMIHUDRAFT_109470"/>
<dbReference type="PaxDb" id="2903-EOD38374"/>
<dbReference type="HOGENOM" id="CLU_1167731_0_0_1"/>
<name>A0A0D3KRI9_EMIH1</name>
<organism evidence="1 2">
    <name type="scientific">Emiliania huxleyi (strain CCMP1516)</name>
    <dbReference type="NCBI Taxonomy" id="280463"/>
    <lineage>
        <taxon>Eukaryota</taxon>
        <taxon>Haptista</taxon>
        <taxon>Haptophyta</taxon>
        <taxon>Prymnesiophyceae</taxon>
        <taxon>Isochrysidales</taxon>
        <taxon>Noelaerhabdaceae</taxon>
        <taxon>Emiliania</taxon>
    </lineage>
</organism>
<dbReference type="Gene3D" id="3.80.10.10">
    <property type="entry name" value="Ribonuclease Inhibitor"/>
    <property type="match status" value="1"/>
</dbReference>
<dbReference type="InterPro" id="IPR032675">
    <property type="entry name" value="LRR_dom_sf"/>
</dbReference>
<evidence type="ECO:0000313" key="1">
    <source>
        <dbReference type="EnsemblProtists" id="EOD38374"/>
    </source>
</evidence>
<evidence type="ECO:0008006" key="3">
    <source>
        <dbReference type="Google" id="ProtNLM"/>
    </source>
</evidence>
<protein>
    <recommendedName>
        <fullName evidence="3">F-box domain-containing protein</fullName>
    </recommendedName>
</protein>
<reference evidence="2" key="1">
    <citation type="journal article" date="2013" name="Nature">
        <title>Pan genome of the phytoplankton Emiliania underpins its global distribution.</title>
        <authorList>
            <person name="Read B.A."/>
            <person name="Kegel J."/>
            <person name="Klute M.J."/>
            <person name="Kuo A."/>
            <person name="Lefebvre S.C."/>
            <person name="Maumus F."/>
            <person name="Mayer C."/>
            <person name="Miller J."/>
            <person name="Monier A."/>
            <person name="Salamov A."/>
            <person name="Young J."/>
            <person name="Aguilar M."/>
            <person name="Claverie J.M."/>
            <person name="Frickenhaus S."/>
            <person name="Gonzalez K."/>
            <person name="Herman E.K."/>
            <person name="Lin Y.C."/>
            <person name="Napier J."/>
            <person name="Ogata H."/>
            <person name="Sarno A.F."/>
            <person name="Shmutz J."/>
            <person name="Schroeder D."/>
            <person name="de Vargas C."/>
            <person name="Verret F."/>
            <person name="von Dassow P."/>
            <person name="Valentin K."/>
            <person name="Van de Peer Y."/>
            <person name="Wheeler G."/>
            <person name="Dacks J.B."/>
            <person name="Delwiche C.F."/>
            <person name="Dyhrman S.T."/>
            <person name="Glockner G."/>
            <person name="John U."/>
            <person name="Richards T."/>
            <person name="Worden A.Z."/>
            <person name="Zhang X."/>
            <person name="Grigoriev I.V."/>
            <person name="Allen A.E."/>
            <person name="Bidle K."/>
            <person name="Borodovsky M."/>
            <person name="Bowler C."/>
            <person name="Brownlee C."/>
            <person name="Cock J.M."/>
            <person name="Elias M."/>
            <person name="Gladyshev V.N."/>
            <person name="Groth M."/>
            <person name="Guda C."/>
            <person name="Hadaegh A."/>
            <person name="Iglesias-Rodriguez M.D."/>
            <person name="Jenkins J."/>
            <person name="Jones B.M."/>
            <person name="Lawson T."/>
            <person name="Leese F."/>
            <person name="Lindquist E."/>
            <person name="Lobanov A."/>
            <person name="Lomsadze A."/>
            <person name="Malik S.B."/>
            <person name="Marsh M.E."/>
            <person name="Mackinder L."/>
            <person name="Mock T."/>
            <person name="Mueller-Roeber B."/>
            <person name="Pagarete A."/>
            <person name="Parker M."/>
            <person name="Probert I."/>
            <person name="Quesneville H."/>
            <person name="Raines C."/>
            <person name="Rensing S.A."/>
            <person name="Riano-Pachon D.M."/>
            <person name="Richier S."/>
            <person name="Rokitta S."/>
            <person name="Shiraiwa Y."/>
            <person name="Soanes D.M."/>
            <person name="van der Giezen M."/>
            <person name="Wahlund T.M."/>
            <person name="Williams B."/>
            <person name="Wilson W."/>
            <person name="Wolfe G."/>
            <person name="Wurch L.L."/>
        </authorList>
    </citation>
    <scope>NUCLEOTIDE SEQUENCE</scope>
</reference>
<proteinExistence type="predicted"/>
<dbReference type="RefSeq" id="XP_005790803.1">
    <property type="nucleotide sequence ID" value="XM_005790746.1"/>
</dbReference>